<keyword evidence="11" id="KW-1185">Reference proteome</keyword>
<evidence type="ECO:0000256" key="6">
    <source>
        <dbReference type="ARBA" id="ARBA00023163"/>
    </source>
</evidence>
<name>A0AAD9YRM8_COLKA</name>
<comment type="caution">
    <text evidence="10">The sequence shown here is derived from an EMBL/GenBank/DDBJ whole genome shotgun (WGS) entry which is preliminary data.</text>
</comment>
<evidence type="ECO:0000313" key="10">
    <source>
        <dbReference type="EMBL" id="KAK2775638.1"/>
    </source>
</evidence>
<dbReference type="GO" id="GO:0008270">
    <property type="term" value="F:zinc ion binding"/>
    <property type="evidence" value="ECO:0007669"/>
    <property type="project" value="UniProtKB-KW"/>
</dbReference>
<proteinExistence type="predicted"/>
<feature type="domain" description="DEUBAD" evidence="9">
    <location>
        <begin position="115"/>
        <end position="229"/>
    </location>
</feature>
<feature type="compositionally biased region" description="Basic and acidic residues" evidence="8">
    <location>
        <begin position="285"/>
        <end position="308"/>
    </location>
</feature>
<evidence type="ECO:0000259" key="9">
    <source>
        <dbReference type="PROSITE" id="PS51916"/>
    </source>
</evidence>
<keyword evidence="7" id="KW-0539">Nucleus</keyword>
<accession>A0AAD9YRM8</accession>
<dbReference type="InterPro" id="IPR044867">
    <property type="entry name" value="DEUBAD_dom"/>
</dbReference>
<feature type="region of interest" description="Disordered" evidence="8">
    <location>
        <begin position="241"/>
        <end position="335"/>
    </location>
</feature>
<evidence type="ECO:0000256" key="5">
    <source>
        <dbReference type="ARBA" id="ARBA00023015"/>
    </source>
</evidence>
<dbReference type="GO" id="GO:0005634">
    <property type="term" value="C:nucleus"/>
    <property type="evidence" value="ECO:0007669"/>
    <property type="project" value="UniProtKB-SubCell"/>
</dbReference>
<organism evidence="10 11">
    <name type="scientific">Colletotrichum kahawae</name>
    <name type="common">Coffee berry disease fungus</name>
    <dbReference type="NCBI Taxonomy" id="34407"/>
    <lineage>
        <taxon>Eukaryota</taxon>
        <taxon>Fungi</taxon>
        <taxon>Dikarya</taxon>
        <taxon>Ascomycota</taxon>
        <taxon>Pezizomycotina</taxon>
        <taxon>Sordariomycetes</taxon>
        <taxon>Hypocreomycetidae</taxon>
        <taxon>Glomerellales</taxon>
        <taxon>Glomerellaceae</taxon>
        <taxon>Colletotrichum</taxon>
        <taxon>Colletotrichum gloeosporioides species complex</taxon>
    </lineage>
</organism>
<evidence type="ECO:0000256" key="1">
    <source>
        <dbReference type="ARBA" id="ARBA00004123"/>
    </source>
</evidence>
<gene>
    <name evidence="10" type="ORF">CKAH01_03524</name>
</gene>
<evidence type="ECO:0000256" key="3">
    <source>
        <dbReference type="ARBA" id="ARBA00022771"/>
    </source>
</evidence>
<evidence type="ECO:0000256" key="8">
    <source>
        <dbReference type="SAM" id="MobiDB-lite"/>
    </source>
</evidence>
<evidence type="ECO:0000313" key="11">
    <source>
        <dbReference type="Proteomes" id="UP001281614"/>
    </source>
</evidence>
<evidence type="ECO:0000256" key="7">
    <source>
        <dbReference type="ARBA" id="ARBA00023242"/>
    </source>
</evidence>
<reference evidence="10" key="1">
    <citation type="submission" date="2023-02" db="EMBL/GenBank/DDBJ databases">
        <title>Colletotrichum kahawae CIFC_Que2 genome sequencing and assembly.</title>
        <authorList>
            <person name="Baroncelli R."/>
        </authorList>
    </citation>
    <scope>NUCLEOTIDE SEQUENCE</scope>
    <source>
        <strain evidence="10">CIFC_Que2</strain>
    </source>
</reference>
<protein>
    <submittedName>
        <fullName evidence="10">Proline-rich early nodulin</fullName>
    </submittedName>
</protein>
<dbReference type="Pfam" id="PF13919">
    <property type="entry name" value="ASXH"/>
    <property type="match status" value="1"/>
</dbReference>
<dbReference type="PROSITE" id="PS51916">
    <property type="entry name" value="DEUBAD"/>
    <property type="match status" value="1"/>
</dbReference>
<feature type="compositionally biased region" description="Low complexity" evidence="8">
    <location>
        <begin position="14"/>
        <end position="29"/>
    </location>
</feature>
<keyword evidence="3" id="KW-0863">Zinc-finger</keyword>
<dbReference type="Proteomes" id="UP001281614">
    <property type="component" value="Unassembled WGS sequence"/>
</dbReference>
<keyword evidence="5" id="KW-0805">Transcription regulation</keyword>
<comment type="subcellular location">
    <subcellularLocation>
        <location evidence="1">Nucleus</location>
    </subcellularLocation>
</comment>
<feature type="region of interest" description="Disordered" evidence="8">
    <location>
        <begin position="1"/>
        <end position="52"/>
    </location>
</feature>
<evidence type="ECO:0000256" key="2">
    <source>
        <dbReference type="ARBA" id="ARBA00022723"/>
    </source>
</evidence>
<dbReference type="InterPro" id="IPR028020">
    <property type="entry name" value="ASX_DEUBAD_dom"/>
</dbReference>
<keyword evidence="4" id="KW-0862">Zinc</keyword>
<keyword evidence="6" id="KW-0804">Transcription</keyword>
<dbReference type="EMBL" id="VYYT01000035">
    <property type="protein sequence ID" value="KAK2775638.1"/>
    <property type="molecule type" value="Genomic_DNA"/>
</dbReference>
<sequence>MAATPPSSVDVEMADALSPASTLSSPPDSGSEYEDVKGKKHSPNPQITSLEKINLESPLTGADLANMARRSARNTNKPRPVVVSPARPAKRKIVTKVSAAKKAPKWTAEKLLTDTKSPLASADLRAILCQPAAWDILTPAERAEIIALFPAGTRILNEGTENARPDLDALRNDNNFRHDCATYTDNIAQGKHDPEWLEQAWAARERRRMGDFDDYLVQKFEDEWSCELPANFKPRRDAGAAAEGVHSVEESKEAAGAAAEMEVQPAPAELGEETEVAKQKPVQENAKDDQIKETKETAEHDAEGDLNPKSDAGGEASGNEPVVKLGSPVPDDDEVVGTKTMATETTAAVANGKPTGLSI</sequence>
<evidence type="ECO:0000256" key="4">
    <source>
        <dbReference type="ARBA" id="ARBA00022833"/>
    </source>
</evidence>
<dbReference type="AlphaFoldDB" id="A0AAD9YRM8"/>
<keyword evidence="2" id="KW-0479">Metal-binding</keyword>